<dbReference type="InterPro" id="IPR009649">
    <property type="entry name" value="TraU"/>
</dbReference>
<dbReference type="Pfam" id="PF06834">
    <property type="entry name" value="TraU"/>
    <property type="match status" value="1"/>
</dbReference>
<protein>
    <submittedName>
        <fullName evidence="1">TIGR03756 family integrating conjugative element protein</fullName>
    </submittedName>
</protein>
<dbReference type="NCBIfam" id="TIGR03756">
    <property type="entry name" value="conj_TIGR03756"/>
    <property type="match status" value="1"/>
</dbReference>
<reference evidence="1 2" key="1">
    <citation type="submission" date="2024-06" db="EMBL/GenBank/DDBJ databases">
        <authorList>
            <person name="Li F."/>
        </authorList>
    </citation>
    <scope>NUCLEOTIDE SEQUENCE [LARGE SCALE GENOMIC DNA]</scope>
    <source>
        <strain evidence="1 2">GXAS 311</strain>
    </source>
</reference>
<name>A0ABV2BYG9_9GAMM</name>
<proteinExistence type="predicted"/>
<evidence type="ECO:0000313" key="1">
    <source>
        <dbReference type="EMBL" id="MET1256954.1"/>
    </source>
</evidence>
<keyword evidence="2" id="KW-1185">Reference proteome</keyword>
<dbReference type="Proteomes" id="UP001548189">
    <property type="component" value="Unassembled WGS sequence"/>
</dbReference>
<dbReference type="EMBL" id="JBEVCJ010000031">
    <property type="protein sequence ID" value="MET1256954.1"/>
    <property type="molecule type" value="Genomic_DNA"/>
</dbReference>
<accession>A0ABV2BYG9</accession>
<evidence type="ECO:0000313" key="2">
    <source>
        <dbReference type="Proteomes" id="UP001548189"/>
    </source>
</evidence>
<comment type="caution">
    <text evidence="1">The sequence shown here is derived from an EMBL/GenBank/DDBJ whole genome shotgun (WGS) entry which is preliminary data.</text>
</comment>
<dbReference type="InterPro" id="IPR026331">
    <property type="entry name" value="PFL_4710"/>
</dbReference>
<organism evidence="1 2">
    <name type="scientific">Aliikangiella maris</name>
    <dbReference type="NCBI Taxonomy" id="3162458"/>
    <lineage>
        <taxon>Bacteria</taxon>
        <taxon>Pseudomonadati</taxon>
        <taxon>Pseudomonadota</taxon>
        <taxon>Gammaproteobacteria</taxon>
        <taxon>Oceanospirillales</taxon>
        <taxon>Pleioneaceae</taxon>
        <taxon>Aliikangiella</taxon>
    </lineage>
</organism>
<sequence length="344" mass="38576">MKLVIMILISFLSLSAVAEPGDVTIEDLFVDPITANSSCIDYCFEGVCFWLKCKAFPPSCSIKTSLRVSHRNPDLIVSSYPKLGANPWKEFRELFQGLQEDIGQQVINWLGSGPEQIVGGGEGVSTPSQGGGGDQTISTTFREVDAVGYFYDFVDISDELYCGNNTTSFVPHYSSAFDGFLWRTGVTDFLYTPFIFTDVIGIPYLQEWGSIYWRTGFVKQLNPAKANALLSMRAVHVASRSTEPRIYFSATGTPSSGQRFFKIPAPLEVDSDETVWQMIHPKKEDSCLVFDRVADNEDVNNDTWSEGRWSDNQSDSVYNVWRPYECCKKKGQSYLFSIQVQVCI</sequence>
<gene>
    <name evidence="1" type="ORF">ABVT43_17560</name>
</gene>